<keyword evidence="6" id="KW-0333">Golgi apparatus</keyword>
<evidence type="ECO:0000313" key="10">
    <source>
        <dbReference type="WBParaSite" id="SSLN_0001619101-mRNA-1"/>
    </source>
</evidence>
<evidence type="ECO:0000256" key="8">
    <source>
        <dbReference type="ARBA" id="ARBA00031345"/>
    </source>
</evidence>
<dbReference type="WBParaSite" id="SSLN_0001619101-mRNA-1">
    <property type="protein sequence ID" value="SSLN_0001619101-mRNA-1"/>
    <property type="gene ID" value="SSLN_0001619101"/>
</dbReference>
<dbReference type="GO" id="GO:0006886">
    <property type="term" value="P:intracellular protein transport"/>
    <property type="evidence" value="ECO:0007669"/>
    <property type="project" value="InterPro"/>
</dbReference>
<sequence length="486" mass="52129">LCAHLVLTEKGTSSECCTLLFDIARGLLTPLSHMAELYGAHARTQLAQLLQSSALTTLADQSSLLTELQHSSTASLSLAEELLKRCIRETRGIALPPLLSAIEDFFEDLSAKWVNAFEAAGSCLIMEDKRAGYAQACGLSSVLTLVSATGSHALALDDFIEHVLSASRALFEWPRYVNGSTFFYPSLLRPKALRSYYPVPVLYSTSKKDGCVLFLATGQAKTEETRSFCPFHELFVPLLGETQSGTVTTAVAAAATSPTIWSALCSLSPGLASLLRSPSLGSVNFAAPVRASSSSNNSQFSRLRRVATAVCQGSVSMAIRVAMAPVNDLLSQLGQYIFNLPEQLLPFMESAPDLEQPSAENSRGLSECLQRGSPDSLGLGSGSARSRHRSTTSLTPPVSPLMSHSQEQQQQQHAHVIADWLDWLLSGQVSKAFITAILRIQGSSNAGEAVVLTQHGAKQLDADIGGFSSSIYLRIYPNTDLAFVTV</sequence>
<dbReference type="InterPro" id="IPR019335">
    <property type="entry name" value="COG7"/>
</dbReference>
<evidence type="ECO:0000256" key="2">
    <source>
        <dbReference type="ARBA" id="ARBA00005831"/>
    </source>
</evidence>
<keyword evidence="4" id="KW-0813">Transport</keyword>
<evidence type="ECO:0000256" key="1">
    <source>
        <dbReference type="ARBA" id="ARBA00004395"/>
    </source>
</evidence>
<reference evidence="10" key="1">
    <citation type="submission" date="2016-06" db="UniProtKB">
        <authorList>
            <consortium name="WormBaseParasite"/>
        </authorList>
    </citation>
    <scope>IDENTIFICATION</scope>
</reference>
<comment type="subcellular location">
    <subcellularLocation>
        <location evidence="1">Golgi apparatus membrane</location>
        <topology evidence="1">Peripheral membrane protein</topology>
    </subcellularLocation>
</comment>
<dbReference type="PANTHER" id="PTHR21443">
    <property type="entry name" value="CONSERVED OLIGOMERIC GOLGI COMPLEX COMPONENT 7"/>
    <property type="match status" value="1"/>
</dbReference>
<dbReference type="GO" id="GO:0006890">
    <property type="term" value="P:retrograde vesicle-mediated transport, Golgi to endoplasmic reticulum"/>
    <property type="evidence" value="ECO:0007669"/>
    <property type="project" value="TreeGrafter"/>
</dbReference>
<protein>
    <recommendedName>
        <fullName evidence="3">Conserved oligomeric Golgi complex subunit 7</fullName>
    </recommendedName>
    <alternativeName>
        <fullName evidence="8">Component of oligomeric Golgi complex 7</fullName>
    </alternativeName>
</protein>
<keyword evidence="7" id="KW-0472">Membrane</keyword>
<dbReference type="GO" id="GO:0017119">
    <property type="term" value="C:Golgi transport complex"/>
    <property type="evidence" value="ECO:0007669"/>
    <property type="project" value="InterPro"/>
</dbReference>
<comment type="similarity">
    <text evidence="2">Belongs to the COG7 family.</text>
</comment>
<name>A0A183TGK2_SCHSO</name>
<dbReference type="GO" id="GO:0000139">
    <property type="term" value="C:Golgi membrane"/>
    <property type="evidence" value="ECO:0007669"/>
    <property type="project" value="UniProtKB-SubCell"/>
</dbReference>
<dbReference type="AlphaFoldDB" id="A0A183TGK2"/>
<accession>A0A183TGK2</accession>
<evidence type="ECO:0000256" key="5">
    <source>
        <dbReference type="ARBA" id="ARBA00022927"/>
    </source>
</evidence>
<feature type="region of interest" description="Disordered" evidence="9">
    <location>
        <begin position="353"/>
        <end position="408"/>
    </location>
</feature>
<evidence type="ECO:0000256" key="9">
    <source>
        <dbReference type="SAM" id="MobiDB-lite"/>
    </source>
</evidence>
<keyword evidence="5" id="KW-0653">Protein transport</keyword>
<feature type="compositionally biased region" description="Low complexity" evidence="9">
    <location>
        <begin position="372"/>
        <end position="384"/>
    </location>
</feature>
<organism evidence="10">
    <name type="scientific">Schistocephalus solidus</name>
    <name type="common">Tapeworm</name>
    <dbReference type="NCBI Taxonomy" id="70667"/>
    <lineage>
        <taxon>Eukaryota</taxon>
        <taxon>Metazoa</taxon>
        <taxon>Spiralia</taxon>
        <taxon>Lophotrochozoa</taxon>
        <taxon>Platyhelminthes</taxon>
        <taxon>Cestoda</taxon>
        <taxon>Eucestoda</taxon>
        <taxon>Diphyllobothriidea</taxon>
        <taxon>Diphyllobothriidae</taxon>
        <taxon>Schistocephalus</taxon>
    </lineage>
</organism>
<dbReference type="GO" id="GO:0007030">
    <property type="term" value="P:Golgi organization"/>
    <property type="evidence" value="ECO:0007669"/>
    <property type="project" value="TreeGrafter"/>
</dbReference>
<dbReference type="PANTHER" id="PTHR21443:SF0">
    <property type="entry name" value="CONSERVED OLIGOMERIC GOLGI COMPLEX SUBUNIT 7"/>
    <property type="match status" value="1"/>
</dbReference>
<evidence type="ECO:0000256" key="6">
    <source>
        <dbReference type="ARBA" id="ARBA00023034"/>
    </source>
</evidence>
<evidence type="ECO:0000256" key="4">
    <source>
        <dbReference type="ARBA" id="ARBA00022448"/>
    </source>
</evidence>
<proteinExistence type="inferred from homology"/>
<evidence type="ECO:0000256" key="3">
    <source>
        <dbReference type="ARBA" id="ARBA00020984"/>
    </source>
</evidence>
<evidence type="ECO:0000256" key="7">
    <source>
        <dbReference type="ARBA" id="ARBA00023136"/>
    </source>
</evidence>